<accession>Q2PEY5</accession>
<organism evidence="1">
    <name type="scientific">Trifolium pratense</name>
    <name type="common">Red clover</name>
    <dbReference type="NCBI Taxonomy" id="57577"/>
    <lineage>
        <taxon>Eukaryota</taxon>
        <taxon>Viridiplantae</taxon>
        <taxon>Streptophyta</taxon>
        <taxon>Embryophyta</taxon>
        <taxon>Tracheophyta</taxon>
        <taxon>Spermatophyta</taxon>
        <taxon>Magnoliopsida</taxon>
        <taxon>eudicotyledons</taxon>
        <taxon>Gunneridae</taxon>
        <taxon>Pentapetalae</taxon>
        <taxon>rosids</taxon>
        <taxon>fabids</taxon>
        <taxon>Fabales</taxon>
        <taxon>Fabaceae</taxon>
        <taxon>Papilionoideae</taxon>
        <taxon>50 kb inversion clade</taxon>
        <taxon>NPAAA clade</taxon>
        <taxon>Hologalegina</taxon>
        <taxon>IRL clade</taxon>
        <taxon>Trifolieae</taxon>
        <taxon>Trifolium</taxon>
    </lineage>
</organism>
<reference evidence="1" key="1">
    <citation type="journal article" date="2003" name="Theor. Appl. Genet.">
        <title>First RFLP linkage map of red clover ( Trifolium pratense L.) based on cDNA probes and its transferability to other red clover germplasm.</title>
        <authorList>
            <person name="Isobe S."/>
            <person name="Klimenko I."/>
            <person name="Ivashuta S."/>
            <person name="Gau M."/>
            <person name="Kozlov N.N."/>
        </authorList>
    </citation>
    <scope>NUCLEOTIDE SEQUENCE</scope>
</reference>
<dbReference type="AlphaFoldDB" id="Q2PEY5"/>
<dbReference type="EMBL" id="AB236765">
    <property type="protein sequence ID" value="BAE71217.1"/>
    <property type="molecule type" value="mRNA"/>
</dbReference>
<feature type="non-terminal residue" evidence="1">
    <location>
        <position position="1"/>
    </location>
</feature>
<protein>
    <submittedName>
        <fullName evidence="1">Uncharacterized protein</fullName>
    </submittedName>
</protein>
<evidence type="ECO:0000313" key="1">
    <source>
        <dbReference type="EMBL" id="BAE71217.1"/>
    </source>
</evidence>
<reference evidence="1" key="2">
    <citation type="journal article" date="2005" name="DNA Res.">
        <title>Comprehensive structural analysis of the genome of red clover (Trifolium pratense L.).</title>
        <authorList>
            <person name="Sato S."/>
            <person name="Isobe S."/>
            <person name="Asamizu E."/>
            <person name="Ohmido N."/>
            <person name="Kataoka R."/>
            <person name="Nakamura Y."/>
            <person name="Kaneko T."/>
            <person name="Sakurai N."/>
            <person name="Okumura K."/>
            <person name="Klimenko I."/>
            <person name="Sasamoto S."/>
            <person name="Wada T."/>
            <person name="Watanabe A."/>
            <person name="Kohara M."/>
            <person name="Fujishiro T."/>
            <person name="Tabata S."/>
        </authorList>
    </citation>
    <scope>NUCLEOTIDE SEQUENCE</scope>
</reference>
<proteinExistence type="evidence at transcript level"/>
<name>Q2PEY5_TRIPR</name>
<sequence length="141" mass="16108">FLSALPHLILPPPPSTNQSLVRVIFCRVKEDLPAGEKFRRGGGVPAERILVAVTRRCLTTAATISHSFLWLHHFLYWKLTDHFYRNHPPVLSPSKNFRHCVVQAMDSLEPLRKDQIDISRGLAQFQQEEGEAMPEKLSHMS</sequence>